<proteinExistence type="predicted"/>
<dbReference type="GeneID" id="25561182"/>
<keyword evidence="1" id="KW-0732">Signal</keyword>
<evidence type="ECO:0000256" key="1">
    <source>
        <dbReference type="SAM" id="SignalP"/>
    </source>
</evidence>
<dbReference type="AlphaFoldDB" id="A0A0L0DN38"/>
<name>A0A0L0DN38_THETB</name>
<dbReference type="SUPFAM" id="SSF64005">
    <property type="entry name" value="Undecaprenyl diphosphate synthase"/>
    <property type="match status" value="1"/>
</dbReference>
<evidence type="ECO:0000313" key="3">
    <source>
        <dbReference type="Proteomes" id="UP000054408"/>
    </source>
</evidence>
<accession>A0A0L0DN38</accession>
<sequence>MPPGLARVLLWLVHTAYALAVAAVTASADLATLGAAAAGELLPDSVWPPQKTELHPPEHLALIVPTSARRAVPHILSWAADIGTLKCTVYETGPSAMAPLALTAAEVAAATTPAPARGVVVLPSSEPAPLDSAATDAMYVHLEDARSFGPAPLAVAAKRLAADVTAGRLAASDIGEGHVDAALGAEGVAGLGPVDVALVVGDGGALTIAGFNPWLLANTEFVALAPRGGAAFITRADD</sequence>
<reference evidence="2 3" key="1">
    <citation type="submission" date="2010-05" db="EMBL/GenBank/DDBJ databases">
        <title>The Genome Sequence of Thecamonas trahens ATCC 50062.</title>
        <authorList>
            <consortium name="The Broad Institute Genome Sequencing Platform"/>
            <person name="Russ C."/>
            <person name="Cuomo C."/>
            <person name="Shea T."/>
            <person name="Young S.K."/>
            <person name="Zeng Q."/>
            <person name="Koehrsen M."/>
            <person name="Haas B."/>
            <person name="Borodovsky M."/>
            <person name="Guigo R."/>
            <person name="Alvarado L."/>
            <person name="Berlin A."/>
            <person name="Bochicchio J."/>
            <person name="Borenstein D."/>
            <person name="Chapman S."/>
            <person name="Chen Z."/>
            <person name="Freedman E."/>
            <person name="Gellesch M."/>
            <person name="Goldberg J."/>
            <person name="Griggs A."/>
            <person name="Gujja S."/>
            <person name="Heilman E."/>
            <person name="Heiman D."/>
            <person name="Hepburn T."/>
            <person name="Howarth C."/>
            <person name="Jen D."/>
            <person name="Larson L."/>
            <person name="Mehta T."/>
            <person name="Park D."/>
            <person name="Pearson M."/>
            <person name="Roberts A."/>
            <person name="Saif S."/>
            <person name="Shenoy N."/>
            <person name="Sisk P."/>
            <person name="Stolte C."/>
            <person name="Sykes S."/>
            <person name="Thomson T."/>
            <person name="Walk T."/>
            <person name="White J."/>
            <person name="Yandava C."/>
            <person name="Burger G."/>
            <person name="Gray M.W."/>
            <person name="Holland P.W.H."/>
            <person name="King N."/>
            <person name="Lang F.B.F."/>
            <person name="Roger A.J."/>
            <person name="Ruiz-Trillo I."/>
            <person name="Lander E."/>
            <person name="Nusbaum C."/>
        </authorList>
    </citation>
    <scope>NUCLEOTIDE SEQUENCE [LARGE SCALE GENOMIC DNA]</scope>
    <source>
        <strain evidence="2 3">ATCC 50062</strain>
    </source>
</reference>
<gene>
    <name evidence="2" type="ORF">AMSG_01432</name>
</gene>
<feature type="chain" id="PRO_5005537698" evidence="1">
    <location>
        <begin position="19"/>
        <end position="238"/>
    </location>
</feature>
<dbReference type="Proteomes" id="UP000054408">
    <property type="component" value="Unassembled WGS sequence"/>
</dbReference>
<dbReference type="RefSeq" id="XP_013762036.1">
    <property type="nucleotide sequence ID" value="XM_013906582.1"/>
</dbReference>
<keyword evidence="3" id="KW-1185">Reference proteome</keyword>
<feature type="signal peptide" evidence="1">
    <location>
        <begin position="1"/>
        <end position="18"/>
    </location>
</feature>
<organism evidence="2 3">
    <name type="scientific">Thecamonas trahens ATCC 50062</name>
    <dbReference type="NCBI Taxonomy" id="461836"/>
    <lineage>
        <taxon>Eukaryota</taxon>
        <taxon>Apusozoa</taxon>
        <taxon>Apusomonadida</taxon>
        <taxon>Apusomonadidae</taxon>
        <taxon>Thecamonas</taxon>
    </lineage>
</organism>
<dbReference type="GO" id="GO:0016765">
    <property type="term" value="F:transferase activity, transferring alkyl or aryl (other than methyl) groups"/>
    <property type="evidence" value="ECO:0007669"/>
    <property type="project" value="InterPro"/>
</dbReference>
<evidence type="ECO:0000313" key="2">
    <source>
        <dbReference type="EMBL" id="KNC53722.1"/>
    </source>
</evidence>
<dbReference type="InterPro" id="IPR036424">
    <property type="entry name" value="UPP_synth-like_sf"/>
</dbReference>
<protein>
    <submittedName>
        <fullName evidence="2">Uncharacterized protein</fullName>
    </submittedName>
</protein>
<dbReference type="EMBL" id="GL349437">
    <property type="protein sequence ID" value="KNC53722.1"/>
    <property type="molecule type" value="Genomic_DNA"/>
</dbReference>